<evidence type="ECO:0000256" key="1">
    <source>
        <dbReference type="SAM" id="Coils"/>
    </source>
</evidence>
<dbReference type="AlphaFoldDB" id="A0A507BAU0"/>
<evidence type="ECO:0000256" key="2">
    <source>
        <dbReference type="SAM" id="MobiDB-lite"/>
    </source>
</evidence>
<sequence>MTESPPTSPQAAGDRQRSGKHAHAAKAHPPSDQKDASRHGHHRRHPSLSAKSPQRRPPQALRRTPNRLNVRTDPGGLGRRHAPSSVPDLTAAIAGSGVRNASSLSLLVETPVPAGDTHKDEQNPPLFKATFKGRVYAESDDVSHPARVDDPDTRADMSDANYSSSRHSGYGSSMIDSQQSSELQDIDKYDQQFPPLRRTMRQPSPTFVRMREHAIVEQLQRIESPVPLQQRAEGPGNDDTDAVTTSESDPEDTRTILWKRLSEQRRKARRVRESMRQKHNELQTLQRDKSKADNALIGLLRSLIVLDDASALSELRSPNTLELFHEVQWHMAAYLDAEDQYGKLRKELDASETALENAERLFFSSWFDTRLLKPEAAALPPSSPRPDEQKQPVPYHLMGISGDRPIDLHPKYQELLDAVAERTLANEHHTELLGRWSVIIDNLERGVKIDLLNSEQQLQKLKLERNGFHRGEQYHSTELDKIQAKIESLRERVDHFQKTGDAWKNLRPESVAEEDYEFLCEFEDNEQRARDKVDQAEHKVVRLAQDCKAKGVMPQSAYYNEDYSIVYDIAQLPLSEAHTLDIQDEEVSEDEEEEPATTRFTGLLSTSRHLLFQDQPLTIEQAWAKAQELPREEPETARIIEDLRKEHGISRVLSQFENRFDYVNRWLLHRLRITPLEIRLLYSIFSTLLRVIDVRRWQNDVLYWWPRDGMDSPTNQRSASVSAPAAYYQSRPVSLQSVEDLVADNPPSPVSPFR</sequence>
<organism evidence="3 4">
    <name type="scientific">Thyridium curvatum</name>
    <dbReference type="NCBI Taxonomy" id="1093900"/>
    <lineage>
        <taxon>Eukaryota</taxon>
        <taxon>Fungi</taxon>
        <taxon>Dikarya</taxon>
        <taxon>Ascomycota</taxon>
        <taxon>Pezizomycotina</taxon>
        <taxon>Sordariomycetes</taxon>
        <taxon>Sordariomycetidae</taxon>
        <taxon>Thyridiales</taxon>
        <taxon>Thyridiaceae</taxon>
        <taxon>Thyridium</taxon>
    </lineage>
</organism>
<proteinExistence type="predicted"/>
<dbReference type="EMBL" id="SKBQ01000158">
    <property type="protein sequence ID" value="TPX16997.1"/>
    <property type="molecule type" value="Genomic_DNA"/>
</dbReference>
<dbReference type="InParanoid" id="A0A507BAU0"/>
<comment type="caution">
    <text evidence="3">The sequence shown here is derived from an EMBL/GenBank/DDBJ whole genome shotgun (WGS) entry which is preliminary data.</text>
</comment>
<feature type="compositionally biased region" description="Basic and acidic residues" evidence="2">
    <location>
        <begin position="29"/>
        <end position="38"/>
    </location>
</feature>
<reference evidence="3 4" key="1">
    <citation type="submission" date="2019-06" db="EMBL/GenBank/DDBJ databases">
        <title>Draft genome sequence of the filamentous fungus Phialemoniopsis curvata isolated from diesel fuel.</title>
        <authorList>
            <person name="Varaljay V.A."/>
            <person name="Lyon W.J."/>
            <person name="Crouch A.L."/>
            <person name="Drake C.E."/>
            <person name="Hollomon J.M."/>
            <person name="Nadeau L.J."/>
            <person name="Nunn H.S."/>
            <person name="Stevenson B.S."/>
            <person name="Bojanowski C.L."/>
            <person name="Crookes-Goodson W.J."/>
        </authorList>
    </citation>
    <scope>NUCLEOTIDE SEQUENCE [LARGE SCALE GENOMIC DNA]</scope>
    <source>
        <strain evidence="3 4">D216</strain>
    </source>
</reference>
<keyword evidence="1" id="KW-0175">Coiled coil</keyword>
<keyword evidence="4" id="KW-1185">Reference proteome</keyword>
<dbReference type="GeneID" id="41979790"/>
<feature type="compositionally biased region" description="Basic and acidic residues" evidence="2">
    <location>
        <begin position="138"/>
        <end position="157"/>
    </location>
</feature>
<feature type="region of interest" description="Disordered" evidence="2">
    <location>
        <begin position="1"/>
        <end position="90"/>
    </location>
</feature>
<gene>
    <name evidence="3" type="ORF">E0L32_012343</name>
</gene>
<dbReference type="STRING" id="1093900.A0A507BAU0"/>
<feature type="coiled-coil region" evidence="1">
    <location>
        <begin position="334"/>
        <end position="361"/>
    </location>
</feature>
<dbReference type="OrthoDB" id="3553547at2759"/>
<dbReference type="RefSeq" id="XP_030998708.1">
    <property type="nucleotide sequence ID" value="XM_031135173.1"/>
</dbReference>
<protein>
    <submittedName>
        <fullName evidence="3">Uncharacterized protein</fullName>
    </submittedName>
</protein>
<accession>A0A507BAU0</accession>
<evidence type="ECO:0000313" key="3">
    <source>
        <dbReference type="EMBL" id="TPX16997.1"/>
    </source>
</evidence>
<name>A0A507BAU0_9PEZI</name>
<evidence type="ECO:0000313" key="4">
    <source>
        <dbReference type="Proteomes" id="UP000319257"/>
    </source>
</evidence>
<dbReference type="Proteomes" id="UP000319257">
    <property type="component" value="Unassembled WGS sequence"/>
</dbReference>
<feature type="region of interest" description="Disordered" evidence="2">
    <location>
        <begin position="220"/>
        <end position="255"/>
    </location>
</feature>
<feature type="compositionally biased region" description="Low complexity" evidence="2">
    <location>
        <begin position="162"/>
        <end position="173"/>
    </location>
</feature>
<feature type="region of interest" description="Disordered" evidence="2">
    <location>
        <begin position="138"/>
        <end position="180"/>
    </location>
</feature>
<feature type="coiled-coil region" evidence="1">
    <location>
        <begin position="261"/>
        <end position="295"/>
    </location>
</feature>